<feature type="region of interest" description="Disordered" evidence="1">
    <location>
        <begin position="1"/>
        <end position="25"/>
    </location>
</feature>
<proteinExistence type="predicted"/>
<sequence>MGCSPSNPKVSQDQNDPYVQVETQEKLPPNVFEAFKSFHNQASQVHQKSLITSTKSNVADKLISHNISGTGHENQTDHSNANNLNSKNSPIPEKSEKSKNHDKQSLEDHKRENIQEINVEETHSNNEIGIWKYPNKKKLLVKEQKPEPEQENSLKISNSSRQLPLIDLNSSRNKKFIID</sequence>
<keyword evidence="3" id="KW-1185">Reference proteome</keyword>
<evidence type="ECO:0000313" key="3">
    <source>
        <dbReference type="Proteomes" id="UP000187209"/>
    </source>
</evidence>
<protein>
    <submittedName>
        <fullName evidence="2">Uncharacterized protein</fullName>
    </submittedName>
</protein>
<evidence type="ECO:0000313" key="2">
    <source>
        <dbReference type="EMBL" id="OMJ87936.1"/>
    </source>
</evidence>
<gene>
    <name evidence="2" type="ORF">SteCoe_10266</name>
</gene>
<dbReference type="EMBL" id="MPUH01000164">
    <property type="protein sequence ID" value="OMJ87936.1"/>
    <property type="molecule type" value="Genomic_DNA"/>
</dbReference>
<comment type="caution">
    <text evidence="2">The sequence shown here is derived from an EMBL/GenBank/DDBJ whole genome shotgun (WGS) entry which is preliminary data.</text>
</comment>
<feature type="compositionally biased region" description="Basic and acidic residues" evidence="1">
    <location>
        <begin position="93"/>
        <end position="124"/>
    </location>
</feature>
<name>A0A1R2CG71_9CILI</name>
<feature type="region of interest" description="Disordered" evidence="1">
    <location>
        <begin position="62"/>
        <end position="128"/>
    </location>
</feature>
<feature type="compositionally biased region" description="Polar residues" evidence="1">
    <location>
        <begin position="65"/>
        <end position="89"/>
    </location>
</feature>
<dbReference type="Proteomes" id="UP000187209">
    <property type="component" value="Unassembled WGS sequence"/>
</dbReference>
<evidence type="ECO:0000256" key="1">
    <source>
        <dbReference type="SAM" id="MobiDB-lite"/>
    </source>
</evidence>
<feature type="compositionally biased region" description="Polar residues" evidence="1">
    <location>
        <begin position="1"/>
        <end position="17"/>
    </location>
</feature>
<feature type="region of interest" description="Disordered" evidence="1">
    <location>
        <begin position="142"/>
        <end position="179"/>
    </location>
</feature>
<dbReference type="AlphaFoldDB" id="A0A1R2CG71"/>
<feature type="compositionally biased region" description="Polar residues" evidence="1">
    <location>
        <begin position="151"/>
        <end position="162"/>
    </location>
</feature>
<reference evidence="2 3" key="1">
    <citation type="submission" date="2016-11" db="EMBL/GenBank/DDBJ databases">
        <title>The macronuclear genome of Stentor coeruleus: a giant cell with tiny introns.</title>
        <authorList>
            <person name="Slabodnick M."/>
            <person name="Ruby J.G."/>
            <person name="Reiff S.B."/>
            <person name="Swart E.C."/>
            <person name="Gosai S."/>
            <person name="Prabakaran S."/>
            <person name="Witkowska E."/>
            <person name="Larue G.E."/>
            <person name="Fisher S."/>
            <person name="Freeman R.M."/>
            <person name="Gunawardena J."/>
            <person name="Chu W."/>
            <person name="Stover N.A."/>
            <person name="Gregory B.D."/>
            <person name="Nowacki M."/>
            <person name="Derisi J."/>
            <person name="Roy S.W."/>
            <person name="Marshall W.F."/>
            <person name="Sood P."/>
        </authorList>
    </citation>
    <scope>NUCLEOTIDE SEQUENCE [LARGE SCALE GENOMIC DNA]</scope>
    <source>
        <strain evidence="2">WM001</strain>
    </source>
</reference>
<organism evidence="2 3">
    <name type="scientific">Stentor coeruleus</name>
    <dbReference type="NCBI Taxonomy" id="5963"/>
    <lineage>
        <taxon>Eukaryota</taxon>
        <taxon>Sar</taxon>
        <taxon>Alveolata</taxon>
        <taxon>Ciliophora</taxon>
        <taxon>Postciliodesmatophora</taxon>
        <taxon>Heterotrichea</taxon>
        <taxon>Heterotrichida</taxon>
        <taxon>Stentoridae</taxon>
        <taxon>Stentor</taxon>
    </lineage>
</organism>
<accession>A0A1R2CG71</accession>